<evidence type="ECO:0000313" key="3">
    <source>
        <dbReference type="EMBL" id="CUH71699.1"/>
    </source>
</evidence>
<keyword evidence="4" id="KW-1185">Reference proteome</keyword>
<evidence type="ECO:0000313" key="4">
    <source>
        <dbReference type="Proteomes" id="UP000051086"/>
    </source>
</evidence>
<protein>
    <recommendedName>
        <fullName evidence="6">Metal-binding protein</fullName>
    </recommendedName>
</protein>
<sequence length="158" mass="16856">MPPINPNRRAVLQSAAAALIASTLPAIAQSNSTLHVIKDPNCGCCGAWIKIMRVSGFDVTVQNASNEALYGYKLRNGISEDLASCHTATIEGYFVEGHVPASDVRRLLAERPDAIGLTVPGMPYGSPGMGPESERDAYDVLLMKKDGTTEVFASYQGE</sequence>
<dbReference type="PROSITE" id="PS51318">
    <property type="entry name" value="TAT"/>
    <property type="match status" value="1"/>
</dbReference>
<dbReference type="OrthoDB" id="14727at2"/>
<dbReference type="EMBL" id="CYSB01000024">
    <property type="protein sequence ID" value="CUH65107.1"/>
    <property type="molecule type" value="Genomic_DNA"/>
</dbReference>
<feature type="chain" id="PRO_5009792631" description="Metal-binding protein" evidence="1">
    <location>
        <begin position="29"/>
        <end position="158"/>
    </location>
</feature>
<gene>
    <name evidence="2" type="ORF">TL5118_01155</name>
    <name evidence="3" type="ORF">TL5120_01489</name>
</gene>
<evidence type="ECO:0000313" key="2">
    <source>
        <dbReference type="EMBL" id="CUH65107.1"/>
    </source>
</evidence>
<dbReference type="Proteomes" id="UP000051887">
    <property type="component" value="Unassembled WGS sequence"/>
</dbReference>
<organism evidence="3 5">
    <name type="scientific">Thalassovita autumnalis</name>
    <dbReference type="NCBI Taxonomy" id="2072972"/>
    <lineage>
        <taxon>Bacteria</taxon>
        <taxon>Pseudomonadati</taxon>
        <taxon>Pseudomonadota</taxon>
        <taxon>Alphaproteobacteria</taxon>
        <taxon>Rhodobacterales</taxon>
        <taxon>Roseobacteraceae</taxon>
        <taxon>Thalassovita</taxon>
    </lineage>
</organism>
<dbReference type="EMBL" id="CYSC01000024">
    <property type="protein sequence ID" value="CUH71699.1"/>
    <property type="molecule type" value="Genomic_DNA"/>
</dbReference>
<dbReference type="RefSeq" id="WP_058243003.1">
    <property type="nucleotide sequence ID" value="NZ_CYSB01000024.1"/>
</dbReference>
<proteinExistence type="predicted"/>
<dbReference type="AlphaFoldDB" id="A0A0P1G9V7"/>
<keyword evidence="1" id="KW-0732">Signal</keyword>
<dbReference type="InterPro" id="IPR006311">
    <property type="entry name" value="TAT_signal"/>
</dbReference>
<dbReference type="Proteomes" id="UP000051086">
    <property type="component" value="Unassembled WGS sequence"/>
</dbReference>
<reference evidence="3 5" key="1">
    <citation type="submission" date="2015-09" db="EMBL/GenBank/DDBJ databases">
        <authorList>
            <consortium name="Swine Surveillance"/>
        </authorList>
    </citation>
    <scope>NUCLEOTIDE SEQUENCE [LARGE SCALE GENOMIC DNA]</scope>
    <source>
        <strain evidence="3 5">5120</strain>
    </source>
</reference>
<evidence type="ECO:0000313" key="5">
    <source>
        <dbReference type="Proteomes" id="UP000051887"/>
    </source>
</evidence>
<accession>A0A0P1G9V7</accession>
<evidence type="ECO:0008006" key="6">
    <source>
        <dbReference type="Google" id="ProtNLM"/>
    </source>
</evidence>
<feature type="signal peptide" evidence="1">
    <location>
        <begin position="1"/>
        <end position="28"/>
    </location>
</feature>
<evidence type="ECO:0000256" key="1">
    <source>
        <dbReference type="SAM" id="SignalP"/>
    </source>
</evidence>
<dbReference type="Pfam" id="PF04214">
    <property type="entry name" value="DUF411"/>
    <property type="match status" value="1"/>
</dbReference>
<name>A0A0P1G9V7_9RHOB</name>
<reference evidence="2 4" key="2">
    <citation type="submission" date="2015-09" db="EMBL/GenBank/DDBJ databases">
        <authorList>
            <person name="Rodrigo-Torres L."/>
            <person name="Arahal D.R."/>
        </authorList>
    </citation>
    <scope>NUCLEOTIDE SEQUENCE [LARGE SCALE GENOMIC DNA]</scope>
    <source>
        <strain evidence="2 4">CECT 5118</strain>
    </source>
</reference>
<dbReference type="InterPro" id="IPR007332">
    <property type="entry name" value="DUF411"/>
</dbReference>